<dbReference type="InterPro" id="IPR016197">
    <property type="entry name" value="Chromo-like_dom_sf"/>
</dbReference>
<dbReference type="SMART" id="SM00298">
    <property type="entry name" value="CHROMO"/>
    <property type="match status" value="1"/>
</dbReference>
<feature type="compositionally biased region" description="Low complexity" evidence="3">
    <location>
        <begin position="185"/>
        <end position="199"/>
    </location>
</feature>
<dbReference type="PROSITE" id="PS00354">
    <property type="entry name" value="HMGI_Y"/>
    <property type="match status" value="1"/>
</dbReference>
<evidence type="ECO:0000256" key="2">
    <source>
        <dbReference type="ARBA" id="ARBA00023242"/>
    </source>
</evidence>
<feature type="compositionally biased region" description="Polar residues" evidence="3">
    <location>
        <begin position="328"/>
        <end position="339"/>
    </location>
</feature>
<dbReference type="InterPro" id="IPR000637">
    <property type="entry name" value="HMGI/Y_DNA-bd_CS"/>
</dbReference>
<name>A0ABP1PTX0_9HEXA</name>
<dbReference type="PROSITE" id="PS50013">
    <property type="entry name" value="CHROMO_2"/>
    <property type="match status" value="1"/>
</dbReference>
<dbReference type="Proteomes" id="UP001642540">
    <property type="component" value="Unassembled WGS sequence"/>
</dbReference>
<feature type="compositionally biased region" description="Basic residues" evidence="3">
    <location>
        <begin position="206"/>
        <end position="217"/>
    </location>
</feature>
<keyword evidence="6" id="KW-1185">Reference proteome</keyword>
<feature type="region of interest" description="Disordered" evidence="3">
    <location>
        <begin position="293"/>
        <end position="339"/>
    </location>
</feature>
<dbReference type="PANTHER" id="PTHR22812">
    <property type="entry name" value="CHROMOBOX PROTEIN"/>
    <property type="match status" value="1"/>
</dbReference>
<dbReference type="EMBL" id="CAXLJM020000012">
    <property type="protein sequence ID" value="CAL8077299.1"/>
    <property type="molecule type" value="Genomic_DNA"/>
</dbReference>
<dbReference type="InterPro" id="IPR023780">
    <property type="entry name" value="Chromo_domain"/>
</dbReference>
<reference evidence="5 6" key="1">
    <citation type="submission" date="2024-08" db="EMBL/GenBank/DDBJ databases">
        <authorList>
            <person name="Cucini C."/>
            <person name="Frati F."/>
        </authorList>
    </citation>
    <scope>NUCLEOTIDE SEQUENCE [LARGE SCALE GENOMIC DNA]</scope>
</reference>
<feature type="compositionally biased region" description="Basic and acidic residues" evidence="3">
    <location>
        <begin position="244"/>
        <end position="254"/>
    </location>
</feature>
<proteinExistence type="predicted"/>
<dbReference type="InterPro" id="IPR051219">
    <property type="entry name" value="Heterochromatin_chromo-domain"/>
</dbReference>
<protein>
    <recommendedName>
        <fullName evidence="4">Chromo domain-containing protein</fullName>
    </recommendedName>
</protein>
<dbReference type="SUPFAM" id="SSF54160">
    <property type="entry name" value="Chromo domain-like"/>
    <property type="match status" value="1"/>
</dbReference>
<sequence>MDSDSDSSLPSGEYVVEKVLQKRIGRSGGTEYLLKRSGYGDEINTWEPVENINAADLILEFELRIMNQGDSENDKPKKKGKEQPSKVEPQLNGSTKEHDTSWVPANPQLTVDQGKPLAVSSMSVVTTIQSSNLVPGETPELTVLLDKTSSPPASSSDSSQSGPEQQLCASAAEPVKLDLGGSKVGAAKPLASSSSSASGKPEKKKYPPRNLRPRKQATIKVKPAVVASATLCSTTGKRGRGRPRKQEIKRESEKIDPRWKSLLKFPETPEEIFEMKAKAVEYLKEEILLNPNGCLDRIPSEKPLHSKSKRDQGDLSSYHLDGRRTTEEGGTQCQGVSLS</sequence>
<feature type="region of interest" description="Disordered" evidence="3">
    <location>
        <begin position="68"/>
        <end position="114"/>
    </location>
</feature>
<feature type="region of interest" description="Disordered" evidence="3">
    <location>
        <begin position="128"/>
        <end position="254"/>
    </location>
</feature>
<feature type="domain" description="Chromo" evidence="4">
    <location>
        <begin position="14"/>
        <end position="73"/>
    </location>
</feature>
<evidence type="ECO:0000256" key="3">
    <source>
        <dbReference type="SAM" id="MobiDB-lite"/>
    </source>
</evidence>
<organism evidence="5 6">
    <name type="scientific">Orchesella dallaii</name>
    <dbReference type="NCBI Taxonomy" id="48710"/>
    <lineage>
        <taxon>Eukaryota</taxon>
        <taxon>Metazoa</taxon>
        <taxon>Ecdysozoa</taxon>
        <taxon>Arthropoda</taxon>
        <taxon>Hexapoda</taxon>
        <taxon>Collembola</taxon>
        <taxon>Entomobryomorpha</taxon>
        <taxon>Entomobryoidea</taxon>
        <taxon>Orchesellidae</taxon>
        <taxon>Orchesellinae</taxon>
        <taxon>Orchesella</taxon>
    </lineage>
</organism>
<keyword evidence="2" id="KW-0539">Nucleus</keyword>
<dbReference type="InterPro" id="IPR000953">
    <property type="entry name" value="Chromo/chromo_shadow_dom"/>
</dbReference>
<dbReference type="Pfam" id="PF00385">
    <property type="entry name" value="Chromo"/>
    <property type="match status" value="1"/>
</dbReference>
<feature type="compositionally biased region" description="Basic and acidic residues" evidence="3">
    <location>
        <begin position="298"/>
        <end position="313"/>
    </location>
</feature>
<gene>
    <name evidence="5" type="ORF">ODALV1_LOCUS3771</name>
</gene>
<comment type="subcellular location">
    <subcellularLocation>
        <location evidence="1">Nucleus</location>
    </subcellularLocation>
</comment>
<evidence type="ECO:0000313" key="6">
    <source>
        <dbReference type="Proteomes" id="UP001642540"/>
    </source>
</evidence>
<evidence type="ECO:0000313" key="5">
    <source>
        <dbReference type="EMBL" id="CAL8077299.1"/>
    </source>
</evidence>
<comment type="caution">
    <text evidence="5">The sequence shown here is derived from an EMBL/GenBank/DDBJ whole genome shotgun (WGS) entry which is preliminary data.</text>
</comment>
<accession>A0ABP1PTX0</accession>
<evidence type="ECO:0000259" key="4">
    <source>
        <dbReference type="PROSITE" id="PS50013"/>
    </source>
</evidence>
<feature type="compositionally biased region" description="Low complexity" evidence="3">
    <location>
        <begin position="149"/>
        <end position="166"/>
    </location>
</feature>
<dbReference type="Gene3D" id="2.40.50.40">
    <property type="match status" value="1"/>
</dbReference>
<evidence type="ECO:0000256" key="1">
    <source>
        <dbReference type="ARBA" id="ARBA00004123"/>
    </source>
</evidence>